<evidence type="ECO:0000313" key="3">
    <source>
        <dbReference type="Proteomes" id="UP000012159"/>
    </source>
</evidence>
<sequence>MLSEAFISQQLFRILIHPVALLLDFSVAHLGFILVTFWLFNVSSAQEIPDSFFVGSWNLNFVNLF</sequence>
<protein>
    <submittedName>
        <fullName evidence="2">Uncharacterized protein</fullName>
    </submittedName>
</protein>
<dbReference type="AlphaFoldDB" id="M6WFJ9"/>
<organism evidence="2 3">
    <name type="scientific">Leptospira borgpetersenii serovar Pomona str. 200901868</name>
    <dbReference type="NCBI Taxonomy" id="1192866"/>
    <lineage>
        <taxon>Bacteria</taxon>
        <taxon>Pseudomonadati</taxon>
        <taxon>Spirochaetota</taxon>
        <taxon>Spirochaetia</taxon>
        <taxon>Leptospirales</taxon>
        <taxon>Leptospiraceae</taxon>
        <taxon>Leptospira</taxon>
    </lineage>
</organism>
<accession>M6WFJ9</accession>
<feature type="transmembrane region" description="Helical" evidence="1">
    <location>
        <begin position="21"/>
        <end position="40"/>
    </location>
</feature>
<proteinExistence type="predicted"/>
<name>M6WFJ9_LEPBO</name>
<dbReference type="Proteomes" id="UP000012159">
    <property type="component" value="Unassembled WGS sequence"/>
</dbReference>
<evidence type="ECO:0000313" key="2">
    <source>
        <dbReference type="EMBL" id="EMO63954.1"/>
    </source>
</evidence>
<comment type="caution">
    <text evidence="2">The sequence shown here is derived from an EMBL/GenBank/DDBJ whole genome shotgun (WGS) entry which is preliminary data.</text>
</comment>
<keyword evidence="1" id="KW-0472">Membrane</keyword>
<reference evidence="2 3" key="1">
    <citation type="submission" date="2013-01" db="EMBL/GenBank/DDBJ databases">
        <authorList>
            <person name="Harkins D.M."/>
            <person name="Durkin A.S."/>
            <person name="Brinkac L.M."/>
            <person name="Haft D.H."/>
            <person name="Selengut J.D."/>
            <person name="Sanka R."/>
            <person name="DePew J."/>
            <person name="Purushe J."/>
            <person name="Picardeau M."/>
            <person name="Werts C."/>
            <person name="Goarant C."/>
            <person name="Vinetz J.M."/>
            <person name="Sutton G.G."/>
            <person name="Nierman W.C."/>
            <person name="Fouts D.E."/>
        </authorList>
    </citation>
    <scope>NUCLEOTIDE SEQUENCE [LARGE SCALE GENOMIC DNA]</scope>
    <source>
        <strain evidence="2 3">200901868</strain>
    </source>
</reference>
<evidence type="ECO:0000256" key="1">
    <source>
        <dbReference type="SAM" id="Phobius"/>
    </source>
</evidence>
<keyword evidence="1" id="KW-0812">Transmembrane</keyword>
<keyword evidence="1" id="KW-1133">Transmembrane helix</keyword>
<dbReference type="EMBL" id="AKWF02000034">
    <property type="protein sequence ID" value="EMO63954.1"/>
    <property type="molecule type" value="Genomic_DNA"/>
</dbReference>
<gene>
    <name evidence="2" type="ORF">LEP1GSC133_3598</name>
</gene>